<dbReference type="Proteomes" id="UP001302257">
    <property type="component" value="Chromosome"/>
</dbReference>
<gene>
    <name evidence="2" type="ORF">RAN89_13805</name>
</gene>
<evidence type="ECO:0000313" key="2">
    <source>
        <dbReference type="EMBL" id="WNO03978.1"/>
    </source>
</evidence>
<reference evidence="2 3" key="1">
    <citation type="submission" date="2023-08" db="EMBL/GenBank/DDBJ databases">
        <title>Rhodoferax potami sp. nov. and Rhodoferax mekongensis sp. nov., isolated from the Mekong River in Thailand.</title>
        <authorList>
            <person name="Kitikhun S."/>
            <person name="Charoenyingcharoen P."/>
            <person name="Siriarchawattana P."/>
            <person name="Likhitrattanapisal S."/>
            <person name="Nilsakha T."/>
            <person name="Chanpet A."/>
            <person name="Rattanawaree P."/>
            <person name="Ingsriswang S."/>
        </authorList>
    </citation>
    <scope>NUCLEOTIDE SEQUENCE [LARGE SCALE GENOMIC DNA]</scope>
    <source>
        <strain evidence="2 3">TBRC 17307</strain>
    </source>
</reference>
<organism evidence="2 3">
    <name type="scientific">Rhodoferax mekongensis</name>
    <dbReference type="NCBI Taxonomy" id="3068341"/>
    <lineage>
        <taxon>Bacteria</taxon>
        <taxon>Pseudomonadati</taxon>
        <taxon>Pseudomonadota</taxon>
        <taxon>Betaproteobacteria</taxon>
        <taxon>Burkholderiales</taxon>
        <taxon>Comamonadaceae</taxon>
        <taxon>Rhodoferax</taxon>
    </lineage>
</organism>
<name>A0ABZ0AXW3_9BURK</name>
<sequence>MKMSFGKGVSNNQAESFNARMRRSVEGIYLNPSHKYLMEYACENAWRQDVRKLNTGKRLEHLFGRALWVGSPIGGATTPTVQTESASY</sequence>
<dbReference type="EMBL" id="CP132507">
    <property type="protein sequence ID" value="WNO03978.1"/>
    <property type="molecule type" value="Genomic_DNA"/>
</dbReference>
<feature type="domain" description="ISXO2-like transposase" evidence="1">
    <location>
        <begin position="7"/>
        <end position="49"/>
    </location>
</feature>
<accession>A0ABZ0AXW3</accession>
<keyword evidence="3" id="KW-1185">Reference proteome</keyword>
<evidence type="ECO:0000259" key="1">
    <source>
        <dbReference type="Pfam" id="PF12762"/>
    </source>
</evidence>
<dbReference type="RefSeq" id="WP_313866849.1">
    <property type="nucleotide sequence ID" value="NZ_CP132507.1"/>
</dbReference>
<evidence type="ECO:0000313" key="3">
    <source>
        <dbReference type="Proteomes" id="UP001302257"/>
    </source>
</evidence>
<dbReference type="Pfam" id="PF12762">
    <property type="entry name" value="DDE_Tnp_IS1595"/>
    <property type="match status" value="1"/>
</dbReference>
<proteinExistence type="predicted"/>
<protein>
    <submittedName>
        <fullName evidence="2">Transposase</fullName>
    </submittedName>
</protein>
<dbReference type="InterPro" id="IPR024445">
    <property type="entry name" value="Tnp_ISXO2-like"/>
</dbReference>